<protein>
    <submittedName>
        <fullName evidence="1">Uncharacterized protein</fullName>
    </submittedName>
</protein>
<dbReference type="Proteomes" id="UP000594261">
    <property type="component" value="Chromosome 7"/>
</dbReference>
<dbReference type="InParanoid" id="A0A7N2M3A2"/>
<dbReference type="EnsemblPlants" id="QL07p016914:mrna">
    <property type="protein sequence ID" value="QL07p016914:mrna:CDS:1"/>
    <property type="gene ID" value="QL07p016914"/>
</dbReference>
<reference evidence="1 2" key="1">
    <citation type="journal article" date="2016" name="G3 (Bethesda)">
        <title>First Draft Assembly and Annotation of the Genome of a California Endemic Oak Quercus lobata Nee (Fagaceae).</title>
        <authorList>
            <person name="Sork V.L."/>
            <person name="Fitz-Gibbon S.T."/>
            <person name="Puiu D."/>
            <person name="Crepeau M."/>
            <person name="Gugger P.F."/>
            <person name="Sherman R."/>
            <person name="Stevens K."/>
            <person name="Langley C.H."/>
            <person name="Pellegrini M."/>
            <person name="Salzberg S.L."/>
        </authorList>
    </citation>
    <scope>NUCLEOTIDE SEQUENCE [LARGE SCALE GENOMIC DNA]</scope>
    <source>
        <strain evidence="1 2">cv. SW786</strain>
    </source>
</reference>
<keyword evidence="2" id="KW-1185">Reference proteome</keyword>
<evidence type="ECO:0000313" key="1">
    <source>
        <dbReference type="EnsemblPlants" id="QL07p016914:mrna:CDS:1"/>
    </source>
</evidence>
<dbReference type="AlphaFoldDB" id="A0A7N2M3A2"/>
<accession>A0A7N2M3A2</accession>
<proteinExistence type="predicted"/>
<sequence>MNNTPQETEDPVTTYLKDNSRKKSYAEATLDAVMHETELENAITEVEAETKRTGRRVEDEVQPKEEDHMNEAEWEIHVLADLKRKMSGLWQTSIILKLMGKQLGYRYMAPNR</sequence>
<reference evidence="1" key="2">
    <citation type="submission" date="2021-01" db="UniProtKB">
        <authorList>
            <consortium name="EnsemblPlants"/>
        </authorList>
    </citation>
    <scope>IDENTIFICATION</scope>
</reference>
<dbReference type="Gramene" id="QL07p016914:mrna">
    <property type="protein sequence ID" value="QL07p016914:mrna:CDS:1"/>
    <property type="gene ID" value="QL07p016914"/>
</dbReference>
<organism evidence="1 2">
    <name type="scientific">Quercus lobata</name>
    <name type="common">Valley oak</name>
    <dbReference type="NCBI Taxonomy" id="97700"/>
    <lineage>
        <taxon>Eukaryota</taxon>
        <taxon>Viridiplantae</taxon>
        <taxon>Streptophyta</taxon>
        <taxon>Embryophyta</taxon>
        <taxon>Tracheophyta</taxon>
        <taxon>Spermatophyta</taxon>
        <taxon>Magnoliopsida</taxon>
        <taxon>eudicotyledons</taxon>
        <taxon>Gunneridae</taxon>
        <taxon>Pentapetalae</taxon>
        <taxon>rosids</taxon>
        <taxon>fabids</taxon>
        <taxon>Fagales</taxon>
        <taxon>Fagaceae</taxon>
        <taxon>Quercus</taxon>
    </lineage>
</organism>
<dbReference type="EMBL" id="LRBV02000007">
    <property type="status" value="NOT_ANNOTATED_CDS"/>
    <property type="molecule type" value="Genomic_DNA"/>
</dbReference>
<name>A0A7N2M3A2_QUELO</name>
<evidence type="ECO:0000313" key="2">
    <source>
        <dbReference type="Proteomes" id="UP000594261"/>
    </source>
</evidence>